<dbReference type="EMBL" id="JQCN01000066">
    <property type="protein sequence ID" value="KRN96519.1"/>
    <property type="molecule type" value="Genomic_DNA"/>
</dbReference>
<proteinExistence type="predicted"/>
<accession>A0A0R2LD22</accession>
<evidence type="ECO:0000313" key="1">
    <source>
        <dbReference type="EMBL" id="KRN96519.1"/>
    </source>
</evidence>
<dbReference type="Proteomes" id="UP000051886">
    <property type="component" value="Unassembled WGS sequence"/>
</dbReference>
<gene>
    <name evidence="1" type="ORF">IV66_GL000704</name>
</gene>
<dbReference type="PANTHER" id="PTHR39166">
    <property type="entry name" value="BLL1166 PROTEIN"/>
    <property type="match status" value="1"/>
</dbReference>
<dbReference type="InterPro" id="IPR009267">
    <property type="entry name" value="NTP_transf_6"/>
</dbReference>
<dbReference type="PANTHER" id="PTHR39166:SF1">
    <property type="entry name" value="BLL1166 PROTEIN"/>
    <property type="match status" value="1"/>
</dbReference>
<dbReference type="PATRIC" id="fig|449659.4.peg.710"/>
<organism evidence="1 2">
    <name type="scientific">Ligilactobacillus pobuzihii</name>
    <dbReference type="NCBI Taxonomy" id="449659"/>
    <lineage>
        <taxon>Bacteria</taxon>
        <taxon>Bacillati</taxon>
        <taxon>Bacillota</taxon>
        <taxon>Bacilli</taxon>
        <taxon>Lactobacillales</taxon>
        <taxon>Lactobacillaceae</taxon>
        <taxon>Ligilactobacillus</taxon>
    </lineage>
</organism>
<protein>
    <recommendedName>
        <fullName evidence="3">Nucleotidyltransferase family protein</fullName>
    </recommendedName>
</protein>
<keyword evidence="2" id="KW-1185">Reference proteome</keyword>
<dbReference type="OrthoDB" id="1901124at2"/>
<sequence>MYEEKFLNIISQNAEINEIFTILEKMHLRQATICGGTIRNLIWNTLTERHFSLKIGDIDVYYHDPSQSYEDYLFTQEILNQNHSLYLWNLQNIALTARHASHIHFYDSIEKTLAGFPETCTSIGVQRDHLKNYQIIAPYGLTDLFNLDLKPTPDYRDGQPGHQRYVQRINNKNWADQWPELKIEF</sequence>
<dbReference type="AlphaFoldDB" id="A0A0R2LD22"/>
<name>A0A0R2LD22_9LACO</name>
<dbReference type="STRING" id="449659.IV66_GL000704"/>
<evidence type="ECO:0008006" key="3">
    <source>
        <dbReference type="Google" id="ProtNLM"/>
    </source>
</evidence>
<reference evidence="1 2" key="1">
    <citation type="journal article" date="2015" name="Genome Announc.">
        <title>Expanding the biotechnology potential of lactobacilli through comparative genomics of 213 strains and associated genera.</title>
        <authorList>
            <person name="Sun Z."/>
            <person name="Harris H.M."/>
            <person name="McCann A."/>
            <person name="Guo C."/>
            <person name="Argimon S."/>
            <person name="Zhang W."/>
            <person name="Yang X."/>
            <person name="Jeffery I.B."/>
            <person name="Cooney J.C."/>
            <person name="Kagawa T.F."/>
            <person name="Liu W."/>
            <person name="Song Y."/>
            <person name="Salvetti E."/>
            <person name="Wrobel A."/>
            <person name="Rasinkangas P."/>
            <person name="Parkhill J."/>
            <person name="Rea M.C."/>
            <person name="O'Sullivan O."/>
            <person name="Ritari J."/>
            <person name="Douillard F.P."/>
            <person name="Paul Ross R."/>
            <person name="Yang R."/>
            <person name="Briner A.E."/>
            <person name="Felis G.E."/>
            <person name="de Vos W.M."/>
            <person name="Barrangou R."/>
            <person name="Klaenhammer T.R."/>
            <person name="Caufield P.W."/>
            <person name="Cui Y."/>
            <person name="Zhang H."/>
            <person name="O'Toole P.W."/>
        </authorList>
    </citation>
    <scope>NUCLEOTIDE SEQUENCE [LARGE SCALE GENOMIC DNA]</scope>
    <source>
        <strain evidence="1 2">NBRC 103219</strain>
    </source>
</reference>
<dbReference type="RefSeq" id="WP_017868667.1">
    <property type="nucleotide sequence ID" value="NZ_BJYB01000021.1"/>
</dbReference>
<comment type="caution">
    <text evidence="1">The sequence shown here is derived from an EMBL/GenBank/DDBJ whole genome shotgun (WGS) entry which is preliminary data.</text>
</comment>
<evidence type="ECO:0000313" key="2">
    <source>
        <dbReference type="Proteomes" id="UP000051886"/>
    </source>
</evidence>
<dbReference type="Pfam" id="PF06042">
    <property type="entry name" value="NTP_transf_6"/>
    <property type="match status" value="1"/>
</dbReference>